<dbReference type="Gene3D" id="3.40.50.300">
    <property type="entry name" value="P-loop containing nucleotide triphosphate hydrolases"/>
    <property type="match status" value="1"/>
</dbReference>
<gene>
    <name evidence="3" type="ORF">SEMRO_74_G040730.1</name>
</gene>
<keyword evidence="4" id="KW-1185">Reference proteome</keyword>
<evidence type="ECO:0000313" key="3">
    <source>
        <dbReference type="EMBL" id="CAB9500030.1"/>
    </source>
</evidence>
<name>A0A9N8DGB9_9STRA</name>
<feature type="chain" id="PRO_5040255113" evidence="2">
    <location>
        <begin position="20"/>
        <end position="655"/>
    </location>
</feature>
<dbReference type="AlphaFoldDB" id="A0A9N8DGB9"/>
<keyword evidence="2" id="KW-0732">Signal</keyword>
<evidence type="ECO:0000313" key="4">
    <source>
        <dbReference type="Proteomes" id="UP001153069"/>
    </source>
</evidence>
<sequence length="655" mass="76786">MKALLRVGILCTAVCFLATQQLITIDSVHVATSDSTTSQHLKGFLQGHHHHPSATEHQHTSQQTSQNKEKNKNDNKVQNDNNKEKNDTNNAKLVNGELQWKSVEYEKRQFASEKILFFLHIHKSGGTAFCNLAKFQMLSTSSTNCNVQVDQRCCGNQDTLQAQADYAQSAVYDFVAAEGRMYDSMDVNHYNYILIFRQSMDRYYSHWKAVKQVYRQLPPSMQMENDEEDILQAAGGIGVAGQAILTHHKGAAPLQQNEQMEAQYNHMVDLVRETKEQRVQRRQQKMAEMEMWKQQAVQVQEEFKHQQQQPIQQQQAEAEPIPFQNEPPPPPPELKMEDFTLDADKNLGIFMPNRRRRRLQEEDEESSVLQHLQVALSPQSRQKLVNELHELHHPHDDNKPPPLIPHPAQDPATAFREGQQFQMPVFGRTFQEWWQTQPDNWNFRQLCGTHCQSVPKYQLTMEHWSYTLSRLLRFDTVLFLEDLDASLQVLASRHPHYWNQSRTLHEMNMALYQHEQATAIQKEKSNAKRTIERTDAEWKEWYRKKKEDAMMKKMRVPEEDRRFKKKQLQKWDPLMSAVDDALYNVAQRWETLKQKKEKQQQQQSTDITNQELGTISDLYSLPQQIHEMLQFYMDEDGVHRQLCENECCESQCSAW</sequence>
<feature type="region of interest" description="Disordered" evidence="1">
    <location>
        <begin position="301"/>
        <end position="330"/>
    </location>
</feature>
<dbReference type="InterPro" id="IPR027417">
    <property type="entry name" value="P-loop_NTPase"/>
</dbReference>
<dbReference type="Proteomes" id="UP001153069">
    <property type="component" value="Unassembled WGS sequence"/>
</dbReference>
<accession>A0A9N8DGB9</accession>
<organism evidence="3 4">
    <name type="scientific">Seminavis robusta</name>
    <dbReference type="NCBI Taxonomy" id="568900"/>
    <lineage>
        <taxon>Eukaryota</taxon>
        <taxon>Sar</taxon>
        <taxon>Stramenopiles</taxon>
        <taxon>Ochrophyta</taxon>
        <taxon>Bacillariophyta</taxon>
        <taxon>Bacillariophyceae</taxon>
        <taxon>Bacillariophycidae</taxon>
        <taxon>Naviculales</taxon>
        <taxon>Naviculaceae</taxon>
        <taxon>Seminavis</taxon>
    </lineage>
</organism>
<dbReference type="OrthoDB" id="46768at2759"/>
<feature type="compositionally biased region" description="Basic and acidic residues" evidence="1">
    <location>
        <begin position="67"/>
        <end position="87"/>
    </location>
</feature>
<feature type="compositionally biased region" description="Low complexity" evidence="1">
    <location>
        <begin position="306"/>
        <end position="324"/>
    </location>
</feature>
<evidence type="ECO:0000256" key="2">
    <source>
        <dbReference type="SAM" id="SignalP"/>
    </source>
</evidence>
<protein>
    <submittedName>
        <fullName evidence="3">Uncharacterized protein</fullName>
    </submittedName>
</protein>
<feature type="region of interest" description="Disordered" evidence="1">
    <location>
        <begin position="46"/>
        <end position="92"/>
    </location>
</feature>
<evidence type="ECO:0000256" key="1">
    <source>
        <dbReference type="SAM" id="MobiDB-lite"/>
    </source>
</evidence>
<reference evidence="3" key="1">
    <citation type="submission" date="2020-06" db="EMBL/GenBank/DDBJ databases">
        <authorList>
            <consortium name="Plant Systems Biology data submission"/>
        </authorList>
    </citation>
    <scope>NUCLEOTIDE SEQUENCE</scope>
    <source>
        <strain evidence="3">D6</strain>
    </source>
</reference>
<dbReference type="EMBL" id="CAICTM010000073">
    <property type="protein sequence ID" value="CAB9500030.1"/>
    <property type="molecule type" value="Genomic_DNA"/>
</dbReference>
<comment type="caution">
    <text evidence="3">The sequence shown here is derived from an EMBL/GenBank/DDBJ whole genome shotgun (WGS) entry which is preliminary data.</text>
</comment>
<proteinExistence type="predicted"/>
<feature type="signal peptide" evidence="2">
    <location>
        <begin position="1"/>
        <end position="19"/>
    </location>
</feature>